<sequence>MAAEQLEMFEPVDEKEVRREVARHLREYKALKVQIENINERSAAGVKNLYPSLRKISPENELKVRQMERTLLNSLNDEEREVIERKYLSNKREKDISIYTDLGYDKDRFYDIQRSAISLIATALGII</sequence>
<dbReference type="RefSeq" id="WP_101354244.1">
    <property type="nucleotide sequence ID" value="NZ_PIQO01000007.1"/>
</dbReference>
<dbReference type="Proteomes" id="UP000233440">
    <property type="component" value="Unassembled WGS sequence"/>
</dbReference>
<dbReference type="InterPro" id="IPR006524">
    <property type="entry name" value="ArpU-like"/>
</dbReference>
<proteinExistence type="predicted"/>
<dbReference type="AlphaFoldDB" id="A0A2N3LJS2"/>
<gene>
    <name evidence="2" type="ORF">CWO92_10915</name>
</gene>
<evidence type="ECO:0000313" key="2">
    <source>
        <dbReference type="EMBL" id="PKR84878.1"/>
    </source>
</evidence>
<evidence type="ECO:0000256" key="1">
    <source>
        <dbReference type="SAM" id="Coils"/>
    </source>
</evidence>
<name>A0A2N3LJS2_9BACI</name>
<dbReference type="OrthoDB" id="2475064at2"/>
<organism evidence="2 3">
    <name type="scientific">Heyndrickxia camelliae</name>
    <dbReference type="NCBI Taxonomy" id="1707093"/>
    <lineage>
        <taxon>Bacteria</taxon>
        <taxon>Bacillati</taxon>
        <taxon>Bacillota</taxon>
        <taxon>Bacilli</taxon>
        <taxon>Bacillales</taxon>
        <taxon>Bacillaceae</taxon>
        <taxon>Heyndrickxia</taxon>
    </lineage>
</organism>
<reference evidence="2 3" key="1">
    <citation type="submission" date="2017-11" db="EMBL/GenBank/DDBJ databases">
        <title>Bacillus camelliae sp. nov., isolated from pu'er tea.</title>
        <authorList>
            <person name="Niu L."/>
        </authorList>
    </citation>
    <scope>NUCLEOTIDE SEQUENCE [LARGE SCALE GENOMIC DNA]</scope>
    <source>
        <strain evidence="2 3">7578-1</strain>
    </source>
</reference>
<comment type="caution">
    <text evidence="2">The sequence shown here is derived from an EMBL/GenBank/DDBJ whole genome shotgun (WGS) entry which is preliminary data.</text>
</comment>
<protein>
    <submittedName>
        <fullName evidence="2">ArpU family transcriptional regulator</fullName>
    </submittedName>
</protein>
<dbReference type="EMBL" id="PIQO01000007">
    <property type="protein sequence ID" value="PKR84878.1"/>
    <property type="molecule type" value="Genomic_DNA"/>
</dbReference>
<feature type="coiled-coil region" evidence="1">
    <location>
        <begin position="14"/>
        <end position="41"/>
    </location>
</feature>
<keyword evidence="1" id="KW-0175">Coiled coil</keyword>
<keyword evidence="3" id="KW-1185">Reference proteome</keyword>
<evidence type="ECO:0000313" key="3">
    <source>
        <dbReference type="Proteomes" id="UP000233440"/>
    </source>
</evidence>
<accession>A0A2N3LJS2</accession>
<dbReference type="NCBIfam" id="TIGR01637">
    <property type="entry name" value="phage_arpU"/>
    <property type="match status" value="1"/>
</dbReference>